<gene>
    <name evidence="1" type="ORF">P4R38_08710</name>
</gene>
<evidence type="ECO:0000313" key="1">
    <source>
        <dbReference type="EMBL" id="MDF8264320.1"/>
    </source>
</evidence>
<dbReference type="EMBL" id="JAROAV010000028">
    <property type="protein sequence ID" value="MDF8264320.1"/>
    <property type="molecule type" value="Genomic_DNA"/>
</dbReference>
<sequence length="178" mass="19077">MRISGALTGVDHHQFYLDANVDDFFPEYPMGQDACGLVAAVPSGGAICVTTGIATGTVALTIDLLDAPPAQIDASEPWEVIGQSSFRATAETASIFLLMDWPPKPFDALELPAGAGWYAVRAHAIGRALDYDLVVPDPFDPNPGDPRERHLLQVWPTPAPSEDAVLLRDEPWARQGTG</sequence>
<protein>
    <submittedName>
        <fullName evidence="1">Uncharacterized protein</fullName>
    </submittedName>
</protein>
<dbReference type="RefSeq" id="WP_275236542.1">
    <property type="nucleotide sequence ID" value="NZ_JARFJC010000004.1"/>
</dbReference>
<organism evidence="1 2">
    <name type="scientific">Luteipulveratus flavus</name>
    <dbReference type="NCBI Taxonomy" id="3031728"/>
    <lineage>
        <taxon>Bacteria</taxon>
        <taxon>Bacillati</taxon>
        <taxon>Actinomycetota</taxon>
        <taxon>Actinomycetes</taxon>
        <taxon>Micrococcales</taxon>
        <taxon>Dermacoccaceae</taxon>
        <taxon>Luteipulveratus</taxon>
    </lineage>
</organism>
<keyword evidence="2" id="KW-1185">Reference proteome</keyword>
<comment type="caution">
    <text evidence="1">The sequence shown here is derived from an EMBL/GenBank/DDBJ whole genome shotgun (WGS) entry which is preliminary data.</text>
</comment>
<evidence type="ECO:0000313" key="2">
    <source>
        <dbReference type="Proteomes" id="UP001528912"/>
    </source>
</evidence>
<accession>A0ABT6C600</accession>
<name>A0ABT6C600_9MICO</name>
<proteinExistence type="predicted"/>
<dbReference type="Proteomes" id="UP001528912">
    <property type="component" value="Unassembled WGS sequence"/>
</dbReference>
<reference evidence="1 2" key="1">
    <citation type="submission" date="2023-03" db="EMBL/GenBank/DDBJ databases">
        <title>YIM 133296 draft genome.</title>
        <authorList>
            <person name="Xiong L."/>
        </authorList>
    </citation>
    <scope>NUCLEOTIDE SEQUENCE [LARGE SCALE GENOMIC DNA]</scope>
    <source>
        <strain evidence="1 2">YIM 133296</strain>
    </source>
</reference>